<feature type="region of interest" description="Disordered" evidence="2">
    <location>
        <begin position="27"/>
        <end position="59"/>
    </location>
</feature>
<feature type="compositionally biased region" description="Low complexity" evidence="2">
    <location>
        <begin position="45"/>
        <end position="59"/>
    </location>
</feature>
<comment type="caution">
    <text evidence="3">The sequence shown here is derived from an EMBL/GenBank/DDBJ whole genome shotgun (WGS) entry which is preliminary data.</text>
</comment>
<feature type="coiled-coil region" evidence="1">
    <location>
        <begin position="121"/>
        <end position="155"/>
    </location>
</feature>
<proteinExistence type="predicted"/>
<accession>A0A8K0QYF8</accession>
<evidence type="ECO:0000256" key="2">
    <source>
        <dbReference type="SAM" id="MobiDB-lite"/>
    </source>
</evidence>
<keyword evidence="4" id="KW-1185">Reference proteome</keyword>
<dbReference type="Proteomes" id="UP000813461">
    <property type="component" value="Unassembled WGS sequence"/>
</dbReference>
<protein>
    <submittedName>
        <fullName evidence="3">Uncharacterized protein</fullName>
    </submittedName>
</protein>
<gene>
    <name evidence="3" type="ORF">FB567DRAFT_534627</name>
</gene>
<evidence type="ECO:0000313" key="3">
    <source>
        <dbReference type="EMBL" id="KAH7077151.1"/>
    </source>
</evidence>
<organism evidence="3 4">
    <name type="scientific">Paraphoma chrysanthemicola</name>
    <dbReference type="NCBI Taxonomy" id="798071"/>
    <lineage>
        <taxon>Eukaryota</taxon>
        <taxon>Fungi</taxon>
        <taxon>Dikarya</taxon>
        <taxon>Ascomycota</taxon>
        <taxon>Pezizomycotina</taxon>
        <taxon>Dothideomycetes</taxon>
        <taxon>Pleosporomycetidae</taxon>
        <taxon>Pleosporales</taxon>
        <taxon>Pleosporineae</taxon>
        <taxon>Phaeosphaeriaceae</taxon>
        <taxon>Paraphoma</taxon>
    </lineage>
</organism>
<dbReference type="SUPFAM" id="SSF58113">
    <property type="entry name" value="Apolipoprotein A-I"/>
    <property type="match status" value="1"/>
</dbReference>
<dbReference type="EMBL" id="JAGMVJ010000018">
    <property type="protein sequence ID" value="KAH7077151.1"/>
    <property type="molecule type" value="Genomic_DNA"/>
</dbReference>
<name>A0A8K0QYF8_9PLEO</name>
<evidence type="ECO:0000256" key="1">
    <source>
        <dbReference type="SAM" id="Coils"/>
    </source>
</evidence>
<keyword evidence="1" id="KW-0175">Coiled coil</keyword>
<reference evidence="3" key="1">
    <citation type="journal article" date="2021" name="Nat. Commun.">
        <title>Genetic determinants of endophytism in the Arabidopsis root mycobiome.</title>
        <authorList>
            <person name="Mesny F."/>
            <person name="Miyauchi S."/>
            <person name="Thiergart T."/>
            <person name="Pickel B."/>
            <person name="Atanasova L."/>
            <person name="Karlsson M."/>
            <person name="Huettel B."/>
            <person name="Barry K.W."/>
            <person name="Haridas S."/>
            <person name="Chen C."/>
            <person name="Bauer D."/>
            <person name="Andreopoulos W."/>
            <person name="Pangilinan J."/>
            <person name="LaButti K."/>
            <person name="Riley R."/>
            <person name="Lipzen A."/>
            <person name="Clum A."/>
            <person name="Drula E."/>
            <person name="Henrissat B."/>
            <person name="Kohler A."/>
            <person name="Grigoriev I.V."/>
            <person name="Martin F.M."/>
            <person name="Hacquard S."/>
        </authorList>
    </citation>
    <scope>NUCLEOTIDE SEQUENCE</scope>
    <source>
        <strain evidence="3">MPI-SDFR-AT-0120</strain>
    </source>
</reference>
<sequence>MHHVRATRSIWRSSAAARRNAYVSRRMYANEGKSIPPQPTPPETPASSPNPNSAAKPTSRTGAYYKSFSYPTLKAFLIALFTYQIAYYAWMKLETIEETHNKSTEISDLQEQLRIAVANQRAKAGDVVDEVKDKIEEYTEEAKEAGRAVVESVREGKEEAGKAAGTVGKVAGGGWWPW</sequence>
<dbReference type="AlphaFoldDB" id="A0A8K0QYF8"/>
<evidence type="ECO:0000313" key="4">
    <source>
        <dbReference type="Proteomes" id="UP000813461"/>
    </source>
</evidence>
<dbReference type="OrthoDB" id="2120024at2759"/>